<proteinExistence type="predicted"/>
<protein>
    <submittedName>
        <fullName evidence="1">Glucan endo-1</fullName>
    </submittedName>
</protein>
<sequence>MFCYNVSIEIRRRQNHSDKNLASLLKETQMRSEQAWRTPPRTKKTLSAEFSPEMEPHLGHTEDLTVCLFALFNENKKFGPTSERNFSLFYLNEKKVYIDDHSLVIGGEQRVSTGSSNGQTWCLASGVVFE</sequence>
<comment type="caution">
    <text evidence="1">The sequence shown here is derived from an EMBL/GenBank/DDBJ whole genome shotgun (WGS) entry which is preliminary data.</text>
</comment>
<dbReference type="Gene3D" id="3.20.20.80">
    <property type="entry name" value="Glycosidases"/>
    <property type="match status" value="1"/>
</dbReference>
<evidence type="ECO:0000313" key="2">
    <source>
        <dbReference type="Proteomes" id="UP001604277"/>
    </source>
</evidence>
<dbReference type="AlphaFoldDB" id="A0ABD1U8K2"/>
<gene>
    <name evidence="1" type="ORF">Fot_25220</name>
</gene>
<keyword evidence="2" id="KW-1185">Reference proteome</keyword>
<evidence type="ECO:0000313" key="1">
    <source>
        <dbReference type="EMBL" id="KAL2521297.1"/>
    </source>
</evidence>
<dbReference type="Proteomes" id="UP001604277">
    <property type="component" value="Unassembled WGS sequence"/>
</dbReference>
<name>A0ABD1U8K2_9LAMI</name>
<dbReference type="EMBL" id="JBFOLJ010000007">
    <property type="protein sequence ID" value="KAL2521297.1"/>
    <property type="molecule type" value="Genomic_DNA"/>
</dbReference>
<accession>A0ABD1U8K2</accession>
<organism evidence="1 2">
    <name type="scientific">Forsythia ovata</name>
    <dbReference type="NCBI Taxonomy" id="205694"/>
    <lineage>
        <taxon>Eukaryota</taxon>
        <taxon>Viridiplantae</taxon>
        <taxon>Streptophyta</taxon>
        <taxon>Embryophyta</taxon>
        <taxon>Tracheophyta</taxon>
        <taxon>Spermatophyta</taxon>
        <taxon>Magnoliopsida</taxon>
        <taxon>eudicotyledons</taxon>
        <taxon>Gunneridae</taxon>
        <taxon>Pentapetalae</taxon>
        <taxon>asterids</taxon>
        <taxon>lamiids</taxon>
        <taxon>Lamiales</taxon>
        <taxon>Oleaceae</taxon>
        <taxon>Forsythieae</taxon>
        <taxon>Forsythia</taxon>
    </lineage>
</organism>
<reference evidence="2" key="1">
    <citation type="submission" date="2024-07" db="EMBL/GenBank/DDBJ databases">
        <title>Two chromosome-level genome assemblies of Korean endemic species Abeliophyllum distichum and Forsythia ovata (Oleaceae).</title>
        <authorList>
            <person name="Jang H."/>
        </authorList>
    </citation>
    <scope>NUCLEOTIDE SEQUENCE [LARGE SCALE GENOMIC DNA]</scope>
</reference>